<keyword evidence="3" id="KW-0378">Hydrolase</keyword>
<feature type="domain" description="Sulfatase N-terminal" evidence="6">
    <location>
        <begin position="23"/>
        <end position="339"/>
    </location>
</feature>
<keyword evidence="2" id="KW-0479">Metal-binding</keyword>
<dbReference type="InterPro" id="IPR017850">
    <property type="entry name" value="Alkaline_phosphatase_core_sf"/>
</dbReference>
<sequence>MRTLLSLLMVFLAIGGVTAADRPHVVVVLVDDFGYGDPGYSGNTMVKTPNMDRLAAEGVRFTQGYVMAPICSPSRCAIITGQYPARWKITSYLQTKIGNAACGMADFLDPKAPSLPRVLKDAGYATAHVGKWHLGGGRDVTDAPKFAAYGYDLGLGTYESPEPAAALGLKTTPWGPQDKLEPQQIPRHERSRWMVDQTFDFLKKNAGKPCFVNLWLDDTHTPYVPSDAQKDAVKKAGDEEARTNYKAVLAALDVQIGRLLDGLKGTNTLVLFLGDNGASPPFPRIRNGGLRGQKLSLYEGGIRVPFAAWWPGHTKAGVVNDKTVVAAMDFLPTLANVCGAKLPEGYTADGEDVTAAVLGETPTRAKPLFWEYGRNTTSFAYPQDAKHRSPNVAVRDGNWKLLVNADGTGGELYDVVTDAKETKNVIADQPAVAKRLTEAAVAWRKSVP</sequence>
<dbReference type="PROSITE" id="PS00149">
    <property type="entry name" value="SULFATASE_2"/>
    <property type="match status" value="1"/>
</dbReference>
<keyword evidence="4" id="KW-0106">Calcium</keyword>
<evidence type="ECO:0000256" key="5">
    <source>
        <dbReference type="SAM" id="SignalP"/>
    </source>
</evidence>
<dbReference type="OrthoDB" id="9783154at2"/>
<protein>
    <submittedName>
        <fullName evidence="7">N-acetylgalactosamine-6-sulfatase</fullName>
    </submittedName>
</protein>
<dbReference type="Gene3D" id="3.30.1120.10">
    <property type="match status" value="1"/>
</dbReference>
<proteinExistence type="inferred from homology"/>
<dbReference type="GO" id="GO:0046872">
    <property type="term" value="F:metal ion binding"/>
    <property type="evidence" value="ECO:0007669"/>
    <property type="project" value="UniProtKB-KW"/>
</dbReference>
<feature type="signal peptide" evidence="5">
    <location>
        <begin position="1"/>
        <end position="19"/>
    </location>
</feature>
<accession>A0A5C1AG75</accession>
<evidence type="ECO:0000313" key="8">
    <source>
        <dbReference type="Proteomes" id="UP000324974"/>
    </source>
</evidence>
<dbReference type="AlphaFoldDB" id="A0A5C1AG75"/>
<keyword evidence="8" id="KW-1185">Reference proteome</keyword>
<evidence type="ECO:0000256" key="3">
    <source>
        <dbReference type="ARBA" id="ARBA00022801"/>
    </source>
</evidence>
<evidence type="ECO:0000259" key="6">
    <source>
        <dbReference type="Pfam" id="PF00884"/>
    </source>
</evidence>
<dbReference type="SUPFAM" id="SSF53649">
    <property type="entry name" value="Alkaline phosphatase-like"/>
    <property type="match status" value="1"/>
</dbReference>
<dbReference type="EMBL" id="CP042425">
    <property type="protein sequence ID" value="QEL16114.1"/>
    <property type="molecule type" value="Genomic_DNA"/>
</dbReference>
<dbReference type="Gene3D" id="3.40.720.10">
    <property type="entry name" value="Alkaline Phosphatase, subunit A"/>
    <property type="match status" value="1"/>
</dbReference>
<dbReference type="InterPro" id="IPR050738">
    <property type="entry name" value="Sulfatase"/>
</dbReference>
<name>A0A5C1AG75_9BACT</name>
<evidence type="ECO:0000256" key="2">
    <source>
        <dbReference type="ARBA" id="ARBA00022723"/>
    </source>
</evidence>
<dbReference type="PANTHER" id="PTHR42693:SF33">
    <property type="entry name" value="ARYLSULFATASE"/>
    <property type="match status" value="1"/>
</dbReference>
<keyword evidence="5" id="KW-0732">Signal</keyword>
<evidence type="ECO:0000313" key="7">
    <source>
        <dbReference type="EMBL" id="QEL16114.1"/>
    </source>
</evidence>
<feature type="chain" id="PRO_5022861803" evidence="5">
    <location>
        <begin position="20"/>
        <end position="448"/>
    </location>
</feature>
<dbReference type="PANTHER" id="PTHR42693">
    <property type="entry name" value="ARYLSULFATASE FAMILY MEMBER"/>
    <property type="match status" value="1"/>
</dbReference>
<dbReference type="RefSeq" id="WP_149110877.1">
    <property type="nucleotide sequence ID" value="NZ_CP042425.1"/>
</dbReference>
<dbReference type="Pfam" id="PF00884">
    <property type="entry name" value="Sulfatase"/>
    <property type="match status" value="1"/>
</dbReference>
<comment type="similarity">
    <text evidence="1">Belongs to the sulfatase family.</text>
</comment>
<organism evidence="7 8">
    <name type="scientific">Limnoglobus roseus</name>
    <dbReference type="NCBI Taxonomy" id="2598579"/>
    <lineage>
        <taxon>Bacteria</taxon>
        <taxon>Pseudomonadati</taxon>
        <taxon>Planctomycetota</taxon>
        <taxon>Planctomycetia</taxon>
        <taxon>Gemmatales</taxon>
        <taxon>Gemmataceae</taxon>
        <taxon>Limnoglobus</taxon>
    </lineage>
</organism>
<dbReference type="GO" id="GO:0004065">
    <property type="term" value="F:arylsulfatase activity"/>
    <property type="evidence" value="ECO:0007669"/>
    <property type="project" value="TreeGrafter"/>
</dbReference>
<dbReference type="KEGG" id="lrs:PX52LOC_03053"/>
<dbReference type="InterPro" id="IPR024607">
    <property type="entry name" value="Sulfatase_CS"/>
</dbReference>
<dbReference type="Proteomes" id="UP000324974">
    <property type="component" value="Chromosome"/>
</dbReference>
<gene>
    <name evidence="7" type="ORF">PX52LOC_03053</name>
</gene>
<evidence type="ECO:0000256" key="4">
    <source>
        <dbReference type="ARBA" id="ARBA00022837"/>
    </source>
</evidence>
<evidence type="ECO:0000256" key="1">
    <source>
        <dbReference type="ARBA" id="ARBA00008779"/>
    </source>
</evidence>
<dbReference type="PROSITE" id="PS00523">
    <property type="entry name" value="SULFATASE_1"/>
    <property type="match status" value="1"/>
</dbReference>
<reference evidence="8" key="1">
    <citation type="submission" date="2019-08" db="EMBL/GenBank/DDBJ databases">
        <title>Limnoglobus roseus gen. nov., sp. nov., a novel freshwater planctomycete with a giant genome from the family Gemmataceae.</title>
        <authorList>
            <person name="Kulichevskaya I.S."/>
            <person name="Naumoff D.G."/>
            <person name="Miroshnikov K."/>
            <person name="Ivanova A."/>
            <person name="Philippov D.A."/>
            <person name="Hakobyan A."/>
            <person name="Rijpstra I.C."/>
            <person name="Sinninghe Damste J.S."/>
            <person name="Liesack W."/>
            <person name="Dedysh S.N."/>
        </authorList>
    </citation>
    <scope>NUCLEOTIDE SEQUENCE [LARGE SCALE GENOMIC DNA]</scope>
    <source>
        <strain evidence="8">PX52</strain>
    </source>
</reference>
<dbReference type="InterPro" id="IPR000917">
    <property type="entry name" value="Sulfatase_N"/>
</dbReference>